<dbReference type="GO" id="GO:0005886">
    <property type="term" value="C:plasma membrane"/>
    <property type="evidence" value="ECO:0007669"/>
    <property type="project" value="TreeGrafter"/>
</dbReference>
<reference evidence="2 3" key="1">
    <citation type="journal article" date="2016" name="Nat. Commun.">
        <title>Thousands of microbial genomes shed light on interconnected biogeochemical processes in an aquifer system.</title>
        <authorList>
            <person name="Anantharaman K."/>
            <person name="Brown C.T."/>
            <person name="Hug L.A."/>
            <person name="Sharon I."/>
            <person name="Castelle C.J."/>
            <person name="Probst A.J."/>
            <person name="Thomas B.C."/>
            <person name="Singh A."/>
            <person name="Wilkins M.J."/>
            <person name="Karaoz U."/>
            <person name="Brodie E.L."/>
            <person name="Williams K.H."/>
            <person name="Hubbard S.S."/>
            <person name="Banfield J.F."/>
        </authorList>
    </citation>
    <scope>NUCLEOTIDE SEQUENCE [LARGE SCALE GENOMIC DNA]</scope>
</reference>
<protein>
    <recommendedName>
        <fullName evidence="1">HD/PDEase domain-containing protein</fullName>
    </recommendedName>
</protein>
<dbReference type="PANTHER" id="PTHR21262">
    <property type="entry name" value="GUANOSINE-3',5'-BIS DIPHOSPHATE 3'-PYROPHOSPHOHYDROLASE"/>
    <property type="match status" value="1"/>
</dbReference>
<evidence type="ECO:0000313" key="2">
    <source>
        <dbReference type="EMBL" id="OGM11410.1"/>
    </source>
</evidence>
<name>A0A1F7X8P2_9BACT</name>
<dbReference type="InterPro" id="IPR003607">
    <property type="entry name" value="HD/PDEase_dom"/>
</dbReference>
<dbReference type="Pfam" id="PF13328">
    <property type="entry name" value="HD_4"/>
    <property type="match status" value="1"/>
</dbReference>
<dbReference type="Proteomes" id="UP000177053">
    <property type="component" value="Unassembled WGS sequence"/>
</dbReference>
<proteinExistence type="predicted"/>
<sequence>MNTFLNLKFQESRFLKNIDQFKKMDKAKIIKAYKLAKKYHSGQKRDEGGPYLLHCLRVACLIIEELDIKDSSVICAAILHDSVEDTKLTLEEIKEKFGIKTSELVSNLTRNRSEETELNKYKHKYKKFKETMKKDWETRAIKACDYLDNMMSWSFIPEYHPSRNKFPRWFTEAETMYIPLAKSVDRELVIKMKKVLISIKGT</sequence>
<dbReference type="AlphaFoldDB" id="A0A1F7X8P2"/>
<comment type="caution">
    <text evidence="2">The sequence shown here is derived from an EMBL/GenBank/DDBJ whole genome shotgun (WGS) entry which is preliminary data.</text>
</comment>
<accession>A0A1F7X8P2</accession>
<feature type="domain" description="HD/PDEase" evidence="1">
    <location>
        <begin position="47"/>
        <end position="159"/>
    </location>
</feature>
<gene>
    <name evidence="2" type="ORF">A2Z22_00835</name>
</gene>
<dbReference type="Gene3D" id="1.10.3210.10">
    <property type="entry name" value="Hypothetical protein af1432"/>
    <property type="match status" value="1"/>
</dbReference>
<evidence type="ECO:0000259" key="1">
    <source>
        <dbReference type="SMART" id="SM00471"/>
    </source>
</evidence>
<evidence type="ECO:0000313" key="3">
    <source>
        <dbReference type="Proteomes" id="UP000177053"/>
    </source>
</evidence>
<dbReference type="SUPFAM" id="SSF109604">
    <property type="entry name" value="HD-domain/PDEase-like"/>
    <property type="match status" value="1"/>
</dbReference>
<dbReference type="SMART" id="SM00471">
    <property type="entry name" value="HDc"/>
    <property type="match status" value="1"/>
</dbReference>
<dbReference type="PANTHER" id="PTHR21262:SF31">
    <property type="entry name" value="GTP PYROPHOSPHOKINASE"/>
    <property type="match status" value="1"/>
</dbReference>
<dbReference type="EMBL" id="MGFS01000017">
    <property type="protein sequence ID" value="OGM11410.1"/>
    <property type="molecule type" value="Genomic_DNA"/>
</dbReference>
<organism evidence="2 3">
    <name type="scientific">Candidatus Woesebacteria bacterium RBG_16_34_12</name>
    <dbReference type="NCBI Taxonomy" id="1802480"/>
    <lineage>
        <taxon>Bacteria</taxon>
        <taxon>Candidatus Woeseibacteriota</taxon>
    </lineage>
</organism>